<comment type="caution">
    <text evidence="2">The sequence shown here is derived from an EMBL/GenBank/DDBJ whole genome shotgun (WGS) entry which is preliminary data.</text>
</comment>
<dbReference type="Proteomes" id="UP000663823">
    <property type="component" value="Unassembled WGS sequence"/>
</dbReference>
<proteinExistence type="predicted"/>
<sequence length="139" mass="16440">MSTTSEISNLVEEINLKPQLVSFLVNGVLFELNEELIQKRASNSILAREDRRAQFYDIDKNVYVFDQPSDVFEVLVYFISTGLLSRPTNINNLKLYSLLSFFEMDKTVINTFKKMEHLVSEINWEKTQWFVRFEKKILF</sequence>
<dbReference type="EMBL" id="CAJOAX010015177">
    <property type="protein sequence ID" value="CAF4152336.1"/>
    <property type="molecule type" value="Genomic_DNA"/>
</dbReference>
<protein>
    <recommendedName>
        <fullName evidence="1">Potassium channel tetramerisation-type BTB domain-containing protein</fullName>
    </recommendedName>
</protein>
<dbReference type="AlphaFoldDB" id="A0A815JWE1"/>
<name>A0A815JWE1_9BILA</name>
<feature type="domain" description="Potassium channel tetramerisation-type BTB" evidence="1">
    <location>
        <begin position="25"/>
        <end position="110"/>
    </location>
</feature>
<dbReference type="GO" id="GO:0051260">
    <property type="term" value="P:protein homooligomerization"/>
    <property type="evidence" value="ECO:0007669"/>
    <property type="project" value="InterPro"/>
</dbReference>
<reference evidence="2" key="1">
    <citation type="submission" date="2021-02" db="EMBL/GenBank/DDBJ databases">
        <authorList>
            <person name="Nowell W R."/>
        </authorList>
    </citation>
    <scope>NUCLEOTIDE SEQUENCE</scope>
</reference>
<organism evidence="2 4">
    <name type="scientific">Rotaria sordida</name>
    <dbReference type="NCBI Taxonomy" id="392033"/>
    <lineage>
        <taxon>Eukaryota</taxon>
        <taxon>Metazoa</taxon>
        <taxon>Spiralia</taxon>
        <taxon>Gnathifera</taxon>
        <taxon>Rotifera</taxon>
        <taxon>Eurotatoria</taxon>
        <taxon>Bdelloidea</taxon>
        <taxon>Philodinida</taxon>
        <taxon>Philodinidae</taxon>
        <taxon>Rotaria</taxon>
    </lineage>
</organism>
<evidence type="ECO:0000313" key="4">
    <source>
        <dbReference type="Proteomes" id="UP000663882"/>
    </source>
</evidence>
<dbReference type="InterPro" id="IPR011333">
    <property type="entry name" value="SKP1/BTB/POZ_sf"/>
</dbReference>
<dbReference type="Gene3D" id="3.30.710.10">
    <property type="entry name" value="Potassium Channel Kv1.1, Chain A"/>
    <property type="match status" value="1"/>
</dbReference>
<dbReference type="Proteomes" id="UP000663882">
    <property type="component" value="Unassembled WGS sequence"/>
</dbReference>
<evidence type="ECO:0000313" key="3">
    <source>
        <dbReference type="EMBL" id="CAF4152336.1"/>
    </source>
</evidence>
<evidence type="ECO:0000313" key="2">
    <source>
        <dbReference type="EMBL" id="CAF1384816.1"/>
    </source>
</evidence>
<dbReference type="OrthoDB" id="10029776at2759"/>
<dbReference type="SUPFAM" id="SSF54695">
    <property type="entry name" value="POZ domain"/>
    <property type="match status" value="1"/>
</dbReference>
<dbReference type="InterPro" id="IPR003131">
    <property type="entry name" value="T1-type_BTB"/>
</dbReference>
<evidence type="ECO:0000259" key="1">
    <source>
        <dbReference type="Pfam" id="PF02214"/>
    </source>
</evidence>
<dbReference type="EMBL" id="CAJNOO010004540">
    <property type="protein sequence ID" value="CAF1384816.1"/>
    <property type="molecule type" value="Genomic_DNA"/>
</dbReference>
<accession>A0A815JWE1</accession>
<gene>
    <name evidence="3" type="ORF">OTI717_LOCUS36292</name>
    <name evidence="2" type="ORF">RFH988_LOCUS34041</name>
</gene>
<dbReference type="Pfam" id="PF02214">
    <property type="entry name" value="BTB_2"/>
    <property type="match status" value="1"/>
</dbReference>